<keyword evidence="2" id="KW-0732">Signal</keyword>
<feature type="signal peptide" evidence="2">
    <location>
        <begin position="1"/>
        <end position="19"/>
    </location>
</feature>
<evidence type="ECO:0000256" key="2">
    <source>
        <dbReference type="SAM" id="SignalP"/>
    </source>
</evidence>
<accession>A0AA39V2U9</accession>
<feature type="compositionally biased region" description="Polar residues" evidence="1">
    <location>
        <begin position="191"/>
        <end position="219"/>
    </location>
</feature>
<evidence type="ECO:0000313" key="4">
    <source>
        <dbReference type="Proteomes" id="UP001166286"/>
    </source>
</evidence>
<organism evidence="3 4">
    <name type="scientific">Cladonia borealis</name>
    <dbReference type="NCBI Taxonomy" id="184061"/>
    <lineage>
        <taxon>Eukaryota</taxon>
        <taxon>Fungi</taxon>
        <taxon>Dikarya</taxon>
        <taxon>Ascomycota</taxon>
        <taxon>Pezizomycotina</taxon>
        <taxon>Lecanoromycetes</taxon>
        <taxon>OSLEUM clade</taxon>
        <taxon>Lecanoromycetidae</taxon>
        <taxon>Lecanorales</taxon>
        <taxon>Lecanorineae</taxon>
        <taxon>Cladoniaceae</taxon>
        <taxon>Cladonia</taxon>
    </lineage>
</organism>
<evidence type="ECO:0000313" key="3">
    <source>
        <dbReference type="EMBL" id="KAK0509114.1"/>
    </source>
</evidence>
<dbReference type="PANTHER" id="PTHR40640">
    <property type="entry name" value="ANCHORED GLYCOPROTEIN, PUTATIVE (AFU_ORTHOLOGUE AFUA_8G04860)-RELATED"/>
    <property type="match status" value="1"/>
</dbReference>
<feature type="compositionally biased region" description="Polar residues" evidence="1">
    <location>
        <begin position="239"/>
        <end position="258"/>
    </location>
</feature>
<gene>
    <name evidence="3" type="ORF">JMJ35_008485</name>
</gene>
<dbReference type="PANTHER" id="PTHR40640:SF1">
    <property type="entry name" value="ANCHORED GLYCOPROTEIN, PUTATIVE (AFU_ORTHOLOGUE AFUA_8G04860)-RELATED"/>
    <property type="match status" value="1"/>
</dbReference>
<dbReference type="EMBL" id="JAFEKC020000019">
    <property type="protein sequence ID" value="KAK0509114.1"/>
    <property type="molecule type" value="Genomic_DNA"/>
</dbReference>
<feature type="region of interest" description="Disordered" evidence="1">
    <location>
        <begin position="239"/>
        <end position="259"/>
    </location>
</feature>
<keyword evidence="4" id="KW-1185">Reference proteome</keyword>
<dbReference type="Proteomes" id="UP001166286">
    <property type="component" value="Unassembled WGS sequence"/>
</dbReference>
<evidence type="ECO:0000256" key="1">
    <source>
        <dbReference type="SAM" id="MobiDB-lite"/>
    </source>
</evidence>
<name>A0AA39V2U9_9LECA</name>
<sequence length="277" mass="27758">MLLVIVRLLSLVALGVAQAQTVSVWMPPNDPQLILPANVKDLAASIVGSAASLTTYVLDCPSQVQKAHSLVDKTANLTGVGAIPSVPDPACGEFPAPYTVVQGPSTVMWSYKVTGAKLLRGTAPVTPHAGDCSLSGTTEAVCTTTDGTQSLFVTTYRQMAYTPFAVAAGAVAETSTPISASTTEHTKKKANSTVSHTGIDSGADSTTGDPSGGTQAMSGSSGLSVFQTGAIAGISSVKASAPTSAPPKSTNIGVQGSSSHRDGVFGALVIALAGAIL</sequence>
<dbReference type="AlphaFoldDB" id="A0AA39V2U9"/>
<reference evidence="3" key="1">
    <citation type="submission" date="2023-03" db="EMBL/GenBank/DDBJ databases">
        <title>Complete genome of Cladonia borealis.</title>
        <authorList>
            <person name="Park H."/>
        </authorList>
    </citation>
    <scope>NUCLEOTIDE SEQUENCE</scope>
    <source>
        <strain evidence="3">ANT050790</strain>
    </source>
</reference>
<feature type="chain" id="PRO_5041216465" evidence="2">
    <location>
        <begin position="20"/>
        <end position="277"/>
    </location>
</feature>
<comment type="caution">
    <text evidence="3">The sequence shown here is derived from an EMBL/GenBank/DDBJ whole genome shotgun (WGS) entry which is preliminary data.</text>
</comment>
<feature type="region of interest" description="Disordered" evidence="1">
    <location>
        <begin position="177"/>
        <end position="219"/>
    </location>
</feature>
<proteinExistence type="predicted"/>
<protein>
    <submittedName>
        <fullName evidence="3">Uncharacterized protein</fullName>
    </submittedName>
</protein>